<dbReference type="Proteomes" id="UP000265520">
    <property type="component" value="Unassembled WGS sequence"/>
</dbReference>
<organism evidence="1 2">
    <name type="scientific">Trifolium medium</name>
    <dbReference type="NCBI Taxonomy" id="97028"/>
    <lineage>
        <taxon>Eukaryota</taxon>
        <taxon>Viridiplantae</taxon>
        <taxon>Streptophyta</taxon>
        <taxon>Embryophyta</taxon>
        <taxon>Tracheophyta</taxon>
        <taxon>Spermatophyta</taxon>
        <taxon>Magnoliopsida</taxon>
        <taxon>eudicotyledons</taxon>
        <taxon>Gunneridae</taxon>
        <taxon>Pentapetalae</taxon>
        <taxon>rosids</taxon>
        <taxon>fabids</taxon>
        <taxon>Fabales</taxon>
        <taxon>Fabaceae</taxon>
        <taxon>Papilionoideae</taxon>
        <taxon>50 kb inversion clade</taxon>
        <taxon>NPAAA clade</taxon>
        <taxon>Hologalegina</taxon>
        <taxon>IRL clade</taxon>
        <taxon>Trifolieae</taxon>
        <taxon>Trifolium</taxon>
    </lineage>
</organism>
<dbReference type="AlphaFoldDB" id="A0A392RY54"/>
<proteinExistence type="predicted"/>
<comment type="caution">
    <text evidence="1">The sequence shown here is derived from an EMBL/GenBank/DDBJ whole genome shotgun (WGS) entry which is preliminary data.</text>
</comment>
<evidence type="ECO:0000313" key="2">
    <source>
        <dbReference type="Proteomes" id="UP000265520"/>
    </source>
</evidence>
<dbReference type="EMBL" id="LXQA010293456">
    <property type="protein sequence ID" value="MCI41538.1"/>
    <property type="molecule type" value="Genomic_DNA"/>
</dbReference>
<evidence type="ECO:0000313" key="1">
    <source>
        <dbReference type="EMBL" id="MCI41538.1"/>
    </source>
</evidence>
<feature type="non-terminal residue" evidence="1">
    <location>
        <position position="54"/>
    </location>
</feature>
<name>A0A392RY54_9FABA</name>
<reference evidence="1 2" key="1">
    <citation type="journal article" date="2018" name="Front. Plant Sci.">
        <title>Red Clover (Trifolium pratense) and Zigzag Clover (T. medium) - A Picture of Genomic Similarities and Differences.</title>
        <authorList>
            <person name="Dluhosova J."/>
            <person name="Istvanek J."/>
            <person name="Nedelnik J."/>
            <person name="Repkova J."/>
        </authorList>
    </citation>
    <scope>NUCLEOTIDE SEQUENCE [LARGE SCALE GENOMIC DNA]</scope>
    <source>
        <strain evidence="2">cv. 10/8</strain>
        <tissue evidence="1">Leaf</tissue>
    </source>
</reference>
<keyword evidence="2" id="KW-1185">Reference proteome</keyword>
<accession>A0A392RY54</accession>
<protein>
    <submittedName>
        <fullName evidence="1">Uncharacterized protein</fullName>
    </submittedName>
</protein>
<sequence length="54" mass="5496">MINSSGCEDLYLNVFLEGTFSSESVSISGSGDASVSDVSVFAGSETSIGSEILI</sequence>